<dbReference type="InterPro" id="IPR013830">
    <property type="entry name" value="SGNH_hydro"/>
</dbReference>
<name>A0A5J6N4X5_9PROT</name>
<dbReference type="Pfam" id="PF13472">
    <property type="entry name" value="Lipase_GDSL_2"/>
    <property type="match status" value="1"/>
</dbReference>
<sequence length="216" mass="22635">MNWRRLSGVALLFLVVSLTVSPARAENPIRILALGDSLTSGYGLADRESFPSQLEQALIAAGEKVALINGGVAGDTSAGGLARLDWSLADKPAIVILEFGANDGLRGLDPAATRRNLAAMLTRLTQDGIPTLLVGMKAPRNLGADYVAAFDPIYEDLAKQFQLPLDPFFLDGVAGDPALNQSDGIHPNAAGVAVIVKRIAPEIIALIKARKDNGSG</sequence>
<evidence type="ECO:0000259" key="2">
    <source>
        <dbReference type="Pfam" id="PF13472"/>
    </source>
</evidence>
<dbReference type="InterPro" id="IPR036514">
    <property type="entry name" value="SGNH_hydro_sf"/>
</dbReference>
<dbReference type="CDD" id="cd01822">
    <property type="entry name" value="Lysophospholipase_L1_like"/>
    <property type="match status" value="1"/>
</dbReference>
<dbReference type="PANTHER" id="PTHR30383">
    <property type="entry name" value="THIOESTERASE 1/PROTEASE 1/LYSOPHOSPHOLIPASE L1"/>
    <property type="match status" value="1"/>
</dbReference>
<dbReference type="GO" id="GO:0004622">
    <property type="term" value="F:phosphatidylcholine lysophospholipase activity"/>
    <property type="evidence" value="ECO:0007669"/>
    <property type="project" value="TreeGrafter"/>
</dbReference>
<feature type="domain" description="SGNH hydrolase-type esterase" evidence="2">
    <location>
        <begin position="33"/>
        <end position="193"/>
    </location>
</feature>
<keyword evidence="1" id="KW-0732">Signal</keyword>
<organism evidence="3 4">
    <name type="scientific">Hypericibacter adhaerens</name>
    <dbReference type="NCBI Taxonomy" id="2602016"/>
    <lineage>
        <taxon>Bacteria</taxon>
        <taxon>Pseudomonadati</taxon>
        <taxon>Pseudomonadota</taxon>
        <taxon>Alphaproteobacteria</taxon>
        <taxon>Rhodospirillales</taxon>
        <taxon>Dongiaceae</taxon>
        <taxon>Hypericibacter</taxon>
    </lineage>
</organism>
<protein>
    <submittedName>
        <fullName evidence="3">Arylesterase</fullName>
    </submittedName>
</protein>
<dbReference type="Proteomes" id="UP000325797">
    <property type="component" value="Chromosome"/>
</dbReference>
<evidence type="ECO:0000256" key="1">
    <source>
        <dbReference type="SAM" id="SignalP"/>
    </source>
</evidence>
<dbReference type="PANTHER" id="PTHR30383:SF24">
    <property type="entry name" value="THIOESTERASE 1_PROTEASE 1_LYSOPHOSPHOLIPASE L1"/>
    <property type="match status" value="1"/>
</dbReference>
<gene>
    <name evidence="3" type="ORF">FRZ61_49320</name>
</gene>
<dbReference type="RefSeq" id="WP_225308991.1">
    <property type="nucleotide sequence ID" value="NZ_CP042582.1"/>
</dbReference>
<proteinExistence type="predicted"/>
<dbReference type="SUPFAM" id="SSF52266">
    <property type="entry name" value="SGNH hydrolase"/>
    <property type="match status" value="1"/>
</dbReference>
<feature type="chain" id="PRO_5023826342" evidence="1">
    <location>
        <begin position="26"/>
        <end position="216"/>
    </location>
</feature>
<evidence type="ECO:0000313" key="3">
    <source>
        <dbReference type="EMBL" id="QEX24988.1"/>
    </source>
</evidence>
<dbReference type="EMBL" id="CP042582">
    <property type="protein sequence ID" value="QEX24988.1"/>
    <property type="molecule type" value="Genomic_DNA"/>
</dbReference>
<dbReference type="InterPro" id="IPR051532">
    <property type="entry name" value="Ester_Hydrolysis_Enzymes"/>
</dbReference>
<dbReference type="AlphaFoldDB" id="A0A5J6N4X5"/>
<reference evidence="3 4" key="1">
    <citation type="submission" date="2019-08" db="EMBL/GenBank/DDBJ databases">
        <title>Hyperibacter terrae gen. nov., sp. nov. and Hyperibacter viscosus sp. nov., two new members in the family Rhodospirillaceae isolated from the rhizosphere of Hypericum perforatum.</title>
        <authorList>
            <person name="Noviana Z."/>
        </authorList>
    </citation>
    <scope>NUCLEOTIDE SEQUENCE [LARGE SCALE GENOMIC DNA]</scope>
    <source>
        <strain evidence="3 4">R5959</strain>
    </source>
</reference>
<feature type="signal peptide" evidence="1">
    <location>
        <begin position="1"/>
        <end position="25"/>
    </location>
</feature>
<keyword evidence="4" id="KW-1185">Reference proteome</keyword>
<accession>A0A5J6N4X5</accession>
<evidence type="ECO:0000313" key="4">
    <source>
        <dbReference type="Proteomes" id="UP000325797"/>
    </source>
</evidence>
<dbReference type="KEGG" id="hadh:FRZ61_49320"/>
<dbReference type="Gene3D" id="3.40.50.1110">
    <property type="entry name" value="SGNH hydrolase"/>
    <property type="match status" value="1"/>
</dbReference>